<accession>A0A972SJB9</accession>
<reference evidence="1 2" key="1">
    <citation type="submission" date="2019-11" db="EMBL/GenBank/DDBJ databases">
        <title>Metabolism of dissolved organic matter in forest soils.</title>
        <authorList>
            <person name="Cyle K.T."/>
            <person name="Wilhelm R.C."/>
            <person name="Martinez C.E."/>
        </authorList>
    </citation>
    <scope>NUCLEOTIDE SEQUENCE [LARGE SCALE GENOMIC DNA]</scope>
    <source>
        <strain evidence="1 2">5N</strain>
    </source>
</reference>
<dbReference type="RefSeq" id="WP_172159929.1">
    <property type="nucleotide sequence ID" value="NZ_WOEZ01000009.1"/>
</dbReference>
<dbReference type="AlphaFoldDB" id="A0A972SJB9"/>
<protein>
    <submittedName>
        <fullName evidence="1">Uncharacterized protein</fullName>
    </submittedName>
</protein>
<evidence type="ECO:0000313" key="1">
    <source>
        <dbReference type="EMBL" id="NPT53370.1"/>
    </source>
</evidence>
<name>A0A972SJB9_9BURK</name>
<sequence>MRSSDEISHQLPFDVTLPVKPGKPLTGDIALKMKERITSIPTLARAFFPAFFLERRSAAAYL</sequence>
<gene>
    <name evidence="1" type="ORF">GNZ13_01745</name>
</gene>
<evidence type="ECO:0000313" key="2">
    <source>
        <dbReference type="Proteomes" id="UP000655523"/>
    </source>
</evidence>
<dbReference type="EMBL" id="WOEZ01000009">
    <property type="protein sequence ID" value="NPT53370.1"/>
    <property type="molecule type" value="Genomic_DNA"/>
</dbReference>
<organism evidence="1 2">
    <name type="scientific">Paraburkholderia elongata</name>
    <dbReference type="NCBI Taxonomy" id="2675747"/>
    <lineage>
        <taxon>Bacteria</taxon>
        <taxon>Pseudomonadati</taxon>
        <taxon>Pseudomonadota</taxon>
        <taxon>Betaproteobacteria</taxon>
        <taxon>Burkholderiales</taxon>
        <taxon>Burkholderiaceae</taxon>
        <taxon>Paraburkholderia</taxon>
    </lineage>
</organism>
<keyword evidence="2" id="KW-1185">Reference proteome</keyword>
<dbReference type="Proteomes" id="UP000655523">
    <property type="component" value="Unassembled WGS sequence"/>
</dbReference>
<proteinExistence type="predicted"/>
<comment type="caution">
    <text evidence="1">The sequence shown here is derived from an EMBL/GenBank/DDBJ whole genome shotgun (WGS) entry which is preliminary data.</text>
</comment>